<dbReference type="Pfam" id="PF22936">
    <property type="entry name" value="Pol_BBD"/>
    <property type="match status" value="1"/>
</dbReference>
<evidence type="ECO:0000313" key="3">
    <source>
        <dbReference type="Proteomes" id="UP000323506"/>
    </source>
</evidence>
<dbReference type="AlphaFoldDB" id="A0A5D2E047"/>
<accession>A0A5D2E047</accession>
<evidence type="ECO:0000313" key="2">
    <source>
        <dbReference type="EMBL" id="TYG86617.1"/>
    </source>
</evidence>
<organism evidence="2 3">
    <name type="scientific">Gossypium darwinii</name>
    <name type="common">Darwin's cotton</name>
    <name type="synonym">Gossypium barbadense var. darwinii</name>
    <dbReference type="NCBI Taxonomy" id="34276"/>
    <lineage>
        <taxon>Eukaryota</taxon>
        <taxon>Viridiplantae</taxon>
        <taxon>Streptophyta</taxon>
        <taxon>Embryophyta</taxon>
        <taxon>Tracheophyta</taxon>
        <taxon>Spermatophyta</taxon>
        <taxon>Magnoliopsida</taxon>
        <taxon>eudicotyledons</taxon>
        <taxon>Gunneridae</taxon>
        <taxon>Pentapetalae</taxon>
        <taxon>rosids</taxon>
        <taxon>malvids</taxon>
        <taxon>Malvales</taxon>
        <taxon>Malvaceae</taxon>
        <taxon>Malvoideae</taxon>
        <taxon>Gossypium</taxon>
    </lineage>
</organism>
<gene>
    <name evidence="2" type="ORF">ES288_A13G147900v1</name>
</gene>
<dbReference type="EMBL" id="CM017700">
    <property type="protein sequence ID" value="TYG86617.1"/>
    <property type="molecule type" value="Genomic_DNA"/>
</dbReference>
<protein>
    <recommendedName>
        <fullName evidence="1">Retrovirus-related Pol polyprotein from transposon TNT 1-94-like beta-barrel domain-containing protein</fullName>
    </recommendedName>
</protein>
<proteinExistence type="predicted"/>
<keyword evidence="3" id="KW-1185">Reference proteome</keyword>
<feature type="domain" description="Retrovirus-related Pol polyprotein from transposon TNT 1-94-like beta-barrel" evidence="1">
    <location>
        <begin position="1"/>
        <end position="65"/>
    </location>
</feature>
<evidence type="ECO:0000259" key="1">
    <source>
        <dbReference type="Pfam" id="PF22936"/>
    </source>
</evidence>
<reference evidence="2 3" key="1">
    <citation type="submission" date="2019-06" db="EMBL/GenBank/DDBJ databases">
        <title>WGS assembly of Gossypium darwinii.</title>
        <authorList>
            <person name="Chen Z.J."/>
            <person name="Sreedasyam A."/>
            <person name="Ando A."/>
            <person name="Song Q."/>
            <person name="De L."/>
            <person name="Hulse-Kemp A."/>
            <person name="Ding M."/>
            <person name="Ye W."/>
            <person name="Kirkbride R."/>
            <person name="Jenkins J."/>
            <person name="Plott C."/>
            <person name="Lovell J."/>
            <person name="Lin Y.-M."/>
            <person name="Vaughn R."/>
            <person name="Liu B."/>
            <person name="Li W."/>
            <person name="Simpson S."/>
            <person name="Scheffler B."/>
            <person name="Saski C."/>
            <person name="Grover C."/>
            <person name="Hu G."/>
            <person name="Conover J."/>
            <person name="Carlson J."/>
            <person name="Shu S."/>
            <person name="Boston L."/>
            <person name="Williams M."/>
            <person name="Peterson D."/>
            <person name="Mcgee K."/>
            <person name="Jones D."/>
            <person name="Wendel J."/>
            <person name="Stelly D."/>
            <person name="Grimwood J."/>
            <person name="Schmutz J."/>
        </authorList>
    </citation>
    <scope>NUCLEOTIDE SEQUENCE [LARGE SCALE GENOMIC DNA]</scope>
    <source>
        <strain evidence="2">1808015.09</strain>
    </source>
</reference>
<dbReference type="Proteomes" id="UP000323506">
    <property type="component" value="Chromosome A13"/>
</dbReference>
<name>A0A5D2E047_GOSDA</name>
<sequence>MIHSSQKFVSYTPFSSNRKITIADGSVSTVAGQSDIAINKTLTLSNVLHIPKLFTNILSIQKITKGSNCSVVFYPNRCVFQKQSTRRIIRHSKEVNGLYYLEESSG</sequence>
<dbReference type="InterPro" id="IPR054722">
    <property type="entry name" value="PolX-like_BBD"/>
</dbReference>